<dbReference type="EMBL" id="UINC01002814">
    <property type="protein sequence ID" value="SVA00551.1"/>
    <property type="molecule type" value="Genomic_DNA"/>
</dbReference>
<reference evidence="3" key="1">
    <citation type="submission" date="2018-05" db="EMBL/GenBank/DDBJ databases">
        <authorList>
            <person name="Lanie J.A."/>
            <person name="Ng W.-L."/>
            <person name="Kazmierczak K.M."/>
            <person name="Andrzejewski T.M."/>
            <person name="Davidsen T.M."/>
            <person name="Wayne K.J."/>
            <person name="Tettelin H."/>
            <person name="Glass J.I."/>
            <person name="Rusch D."/>
            <person name="Podicherti R."/>
            <person name="Tsui H.-C.T."/>
            <person name="Winkler M.E."/>
        </authorList>
    </citation>
    <scope>NUCLEOTIDE SEQUENCE</scope>
</reference>
<dbReference type="HAMAP" id="MF_00169">
    <property type="entry name" value="AroQ"/>
    <property type="match status" value="1"/>
</dbReference>
<organism evidence="3">
    <name type="scientific">marine metagenome</name>
    <dbReference type="NCBI Taxonomy" id="408172"/>
    <lineage>
        <taxon>unclassified sequences</taxon>
        <taxon>metagenomes</taxon>
        <taxon>ecological metagenomes</taxon>
    </lineage>
</organism>
<dbReference type="PIRSF" id="PIRSF001399">
    <property type="entry name" value="DHquinase_II"/>
    <property type="match status" value="1"/>
</dbReference>
<dbReference type="GO" id="GO:0003855">
    <property type="term" value="F:3-dehydroquinate dehydratase activity"/>
    <property type="evidence" value="ECO:0007669"/>
    <property type="project" value="UniProtKB-EC"/>
</dbReference>
<dbReference type="NCBIfam" id="NF003805">
    <property type="entry name" value="PRK05395.1-2"/>
    <property type="match status" value="1"/>
</dbReference>
<dbReference type="Pfam" id="PF01220">
    <property type="entry name" value="DHquinase_II"/>
    <property type="match status" value="1"/>
</dbReference>
<sequence length="138" mass="15387">VINGPNLNLLGIREPDIYGIETLEDIQHWLDRQPDANGHDITWFQSNHEGDLIDQIQTTVSLFDGIIINPGALTHYSFAIRDAIASVNTPTVEVHLSDINSREEFRKVSVIKDECISQISGLGKLGYLEAVKTLVNHL</sequence>
<dbReference type="EC" id="4.2.1.10" evidence="1"/>
<dbReference type="InterPro" id="IPR036441">
    <property type="entry name" value="DHquinase_II_sf"/>
</dbReference>
<dbReference type="Gene3D" id="3.40.50.9100">
    <property type="entry name" value="Dehydroquinase, class II"/>
    <property type="match status" value="1"/>
</dbReference>
<dbReference type="SUPFAM" id="SSF52304">
    <property type="entry name" value="Type II 3-dehydroquinate dehydratase"/>
    <property type="match status" value="1"/>
</dbReference>
<dbReference type="InterPro" id="IPR018509">
    <property type="entry name" value="DHquinase_II_CS"/>
</dbReference>
<dbReference type="NCBIfam" id="TIGR01088">
    <property type="entry name" value="aroQ"/>
    <property type="match status" value="1"/>
</dbReference>
<keyword evidence="2" id="KW-0456">Lyase</keyword>
<dbReference type="AlphaFoldDB" id="A0A381SB70"/>
<dbReference type="InterPro" id="IPR001874">
    <property type="entry name" value="DHquinase_II"/>
</dbReference>
<evidence type="ECO:0000256" key="2">
    <source>
        <dbReference type="ARBA" id="ARBA00023239"/>
    </source>
</evidence>
<evidence type="ECO:0000256" key="1">
    <source>
        <dbReference type="ARBA" id="ARBA00012060"/>
    </source>
</evidence>
<evidence type="ECO:0000313" key="3">
    <source>
        <dbReference type="EMBL" id="SVA00551.1"/>
    </source>
</evidence>
<gene>
    <name evidence="3" type="ORF">METZ01_LOCUS53405</name>
</gene>
<dbReference type="PANTHER" id="PTHR21272">
    <property type="entry name" value="CATABOLIC 3-DEHYDROQUINASE"/>
    <property type="match status" value="1"/>
</dbReference>
<dbReference type="PANTHER" id="PTHR21272:SF3">
    <property type="entry name" value="CATABOLIC 3-DEHYDROQUINASE"/>
    <property type="match status" value="1"/>
</dbReference>
<name>A0A381SB70_9ZZZZ</name>
<dbReference type="CDD" id="cd00466">
    <property type="entry name" value="DHQase_II"/>
    <property type="match status" value="1"/>
</dbReference>
<proteinExistence type="inferred from homology"/>
<dbReference type="PROSITE" id="PS01029">
    <property type="entry name" value="DEHYDROQUINASE_II"/>
    <property type="match status" value="1"/>
</dbReference>
<dbReference type="NCBIfam" id="NF003807">
    <property type="entry name" value="PRK05395.1-4"/>
    <property type="match status" value="1"/>
</dbReference>
<feature type="non-terminal residue" evidence="3">
    <location>
        <position position="1"/>
    </location>
</feature>
<accession>A0A381SB70</accession>
<dbReference type="GO" id="GO:0019631">
    <property type="term" value="P:quinate catabolic process"/>
    <property type="evidence" value="ECO:0007669"/>
    <property type="project" value="TreeGrafter"/>
</dbReference>
<protein>
    <recommendedName>
        <fullName evidence="1">3-dehydroquinate dehydratase</fullName>
        <ecNumber evidence="1">4.2.1.10</ecNumber>
    </recommendedName>
</protein>